<dbReference type="STRING" id="431943.CKL_3100"/>
<dbReference type="Pfam" id="PF03050">
    <property type="entry name" value="DDE_Tnp_IS66"/>
    <property type="match status" value="1"/>
</dbReference>
<dbReference type="HOGENOM" id="CLU_1934376_0_0_9"/>
<reference evidence="2 3" key="1">
    <citation type="journal article" date="2008" name="Proc. Natl. Acad. Sci. U.S.A.">
        <title>The genome of Clostridium kluyveri, a strict anaerobe with unique metabolic features.</title>
        <authorList>
            <person name="Seedorf H."/>
            <person name="Fricke W.F."/>
            <person name="Veith B."/>
            <person name="Brueggemann H."/>
            <person name="Liesegang H."/>
            <person name="Strittmatter A."/>
            <person name="Miethke M."/>
            <person name="Buckel W."/>
            <person name="Hinderberger J."/>
            <person name="Li F."/>
            <person name="Hagemeier C."/>
            <person name="Thauer R.K."/>
            <person name="Gottschalk G."/>
        </authorList>
    </citation>
    <scope>NUCLEOTIDE SEQUENCE [LARGE SCALE GENOMIC DNA]</scope>
    <source>
        <strain evidence="3">ATCC 8527 / DSM 555 / NCIMB 10680</strain>
    </source>
</reference>
<evidence type="ECO:0000259" key="1">
    <source>
        <dbReference type="Pfam" id="PF03050"/>
    </source>
</evidence>
<evidence type="ECO:0000313" key="3">
    <source>
        <dbReference type="Proteomes" id="UP000002411"/>
    </source>
</evidence>
<protein>
    <recommendedName>
        <fullName evidence="1">Transposase IS66 central domain-containing protein</fullName>
    </recommendedName>
</protein>
<dbReference type="AlphaFoldDB" id="A5N1W2"/>
<accession>A5N1W2</accession>
<gene>
    <name evidence="2" type="ordered locus">CKL_3100</name>
</gene>
<keyword evidence="3" id="KW-1185">Reference proteome</keyword>
<evidence type="ECO:0000313" key="2">
    <source>
        <dbReference type="EMBL" id="EDK35108.1"/>
    </source>
</evidence>
<name>A5N1W2_CLOK5</name>
<sequence>MSLRETAQADIIVRLGSAVLKIHNSTSYSLIKNFIKVLENVRPNLATMSNWIMVTSRNWLMPLTNLMRQKLIEEKYPHSDETPVRILMEPERKNASESYMCVYSTYADSQTPIDCLTIRLQKVEIVQRNF</sequence>
<feature type="domain" description="Transposase IS66 central" evidence="1">
    <location>
        <begin position="29"/>
        <end position="117"/>
    </location>
</feature>
<dbReference type="KEGG" id="ckl:CKL_3100"/>
<dbReference type="Proteomes" id="UP000002411">
    <property type="component" value="Chromosome"/>
</dbReference>
<dbReference type="EMBL" id="CP000673">
    <property type="protein sequence ID" value="EDK35108.1"/>
    <property type="molecule type" value="Genomic_DNA"/>
</dbReference>
<dbReference type="InterPro" id="IPR004291">
    <property type="entry name" value="Transposase_IS66_central"/>
</dbReference>
<organism evidence="2 3">
    <name type="scientific">Clostridium kluyveri (strain ATCC 8527 / DSM 555 / NBRC 12016 / NCIMB 10680 / K1)</name>
    <dbReference type="NCBI Taxonomy" id="431943"/>
    <lineage>
        <taxon>Bacteria</taxon>
        <taxon>Bacillati</taxon>
        <taxon>Bacillota</taxon>
        <taxon>Clostridia</taxon>
        <taxon>Eubacteriales</taxon>
        <taxon>Clostridiaceae</taxon>
        <taxon>Clostridium</taxon>
    </lineage>
</organism>
<proteinExistence type="predicted"/>